<comment type="subcellular location">
    <subcellularLocation>
        <location evidence="1">Cell membrane</location>
        <topology evidence="1">Multi-pass membrane protein</topology>
    </subcellularLocation>
</comment>
<evidence type="ECO:0000256" key="6">
    <source>
        <dbReference type="ARBA" id="ARBA00023136"/>
    </source>
</evidence>
<keyword evidence="11" id="KW-1185">Reference proteome</keyword>
<feature type="transmembrane region" description="Helical" evidence="8">
    <location>
        <begin position="213"/>
        <end position="234"/>
    </location>
</feature>
<dbReference type="InterPro" id="IPR036259">
    <property type="entry name" value="MFS_trans_sf"/>
</dbReference>
<evidence type="ECO:0000256" key="4">
    <source>
        <dbReference type="ARBA" id="ARBA00022692"/>
    </source>
</evidence>
<dbReference type="InterPro" id="IPR020846">
    <property type="entry name" value="MFS_dom"/>
</dbReference>
<keyword evidence="2" id="KW-0813">Transport</keyword>
<dbReference type="Pfam" id="PF07690">
    <property type="entry name" value="MFS_1"/>
    <property type="match status" value="1"/>
</dbReference>
<evidence type="ECO:0000256" key="1">
    <source>
        <dbReference type="ARBA" id="ARBA00004651"/>
    </source>
</evidence>
<proteinExistence type="predicted"/>
<feature type="transmembrane region" description="Helical" evidence="8">
    <location>
        <begin position="24"/>
        <end position="48"/>
    </location>
</feature>
<dbReference type="InterPro" id="IPR011701">
    <property type="entry name" value="MFS"/>
</dbReference>
<evidence type="ECO:0000259" key="9">
    <source>
        <dbReference type="PROSITE" id="PS50850"/>
    </source>
</evidence>
<feature type="transmembrane region" description="Helical" evidence="8">
    <location>
        <begin position="117"/>
        <end position="138"/>
    </location>
</feature>
<feature type="transmembrane region" description="Helical" evidence="8">
    <location>
        <begin position="345"/>
        <end position="365"/>
    </location>
</feature>
<evidence type="ECO:0000313" key="11">
    <source>
        <dbReference type="Proteomes" id="UP000315226"/>
    </source>
</evidence>
<dbReference type="RefSeq" id="WP_141296593.1">
    <property type="nucleotide sequence ID" value="NZ_BJMN01000014.1"/>
</dbReference>
<organism evidence="10 11">
    <name type="scientific">Streptomyces gardneri</name>
    <dbReference type="NCBI Taxonomy" id="66892"/>
    <lineage>
        <taxon>Bacteria</taxon>
        <taxon>Bacillati</taxon>
        <taxon>Actinomycetota</taxon>
        <taxon>Actinomycetes</taxon>
        <taxon>Kitasatosporales</taxon>
        <taxon>Streptomycetaceae</taxon>
        <taxon>Streptomyces</taxon>
    </lineage>
</organism>
<evidence type="ECO:0000256" key="5">
    <source>
        <dbReference type="ARBA" id="ARBA00022989"/>
    </source>
</evidence>
<dbReference type="PANTHER" id="PTHR42718:SF47">
    <property type="entry name" value="METHYL VIOLOGEN RESISTANCE PROTEIN SMVA"/>
    <property type="match status" value="1"/>
</dbReference>
<feature type="transmembrane region" description="Helical" evidence="8">
    <location>
        <begin position="150"/>
        <end position="170"/>
    </location>
</feature>
<gene>
    <name evidence="10" type="ORF">SGA01_25240</name>
</gene>
<accession>A0A4Y3RHT1</accession>
<dbReference type="PANTHER" id="PTHR42718">
    <property type="entry name" value="MAJOR FACILITATOR SUPERFAMILY MULTIDRUG TRANSPORTER MFSC"/>
    <property type="match status" value="1"/>
</dbReference>
<keyword evidence="6 8" id="KW-0472">Membrane</keyword>
<keyword evidence="5 8" id="KW-1133">Transmembrane helix</keyword>
<dbReference type="SUPFAM" id="SSF103473">
    <property type="entry name" value="MFS general substrate transporter"/>
    <property type="match status" value="1"/>
</dbReference>
<comment type="caution">
    <text evidence="10">The sequence shown here is derived from an EMBL/GenBank/DDBJ whole genome shotgun (WGS) entry which is preliminary data.</text>
</comment>
<feature type="transmembrane region" description="Helical" evidence="8">
    <location>
        <begin position="472"/>
        <end position="495"/>
    </location>
</feature>
<dbReference type="OrthoDB" id="9781469at2"/>
<dbReference type="CDD" id="cd17321">
    <property type="entry name" value="MFS_MMR_MDR_like"/>
    <property type="match status" value="1"/>
</dbReference>
<evidence type="ECO:0000313" key="10">
    <source>
        <dbReference type="EMBL" id="GEB56919.1"/>
    </source>
</evidence>
<dbReference type="EMBL" id="BJMN01000014">
    <property type="protein sequence ID" value="GEB56919.1"/>
    <property type="molecule type" value="Genomic_DNA"/>
</dbReference>
<feature type="domain" description="Major facilitator superfamily (MFS) profile" evidence="9">
    <location>
        <begin position="26"/>
        <end position="499"/>
    </location>
</feature>
<feature type="transmembrane region" description="Helical" evidence="8">
    <location>
        <begin position="281"/>
        <end position="306"/>
    </location>
</feature>
<dbReference type="GO" id="GO:0046677">
    <property type="term" value="P:response to antibiotic"/>
    <property type="evidence" value="ECO:0007669"/>
    <property type="project" value="UniProtKB-KW"/>
</dbReference>
<feature type="transmembrane region" description="Helical" evidence="8">
    <location>
        <begin position="240"/>
        <end position="260"/>
    </location>
</feature>
<feature type="transmembrane region" description="Helical" evidence="8">
    <location>
        <begin position="68"/>
        <end position="85"/>
    </location>
</feature>
<feature type="transmembrane region" description="Helical" evidence="8">
    <location>
        <begin position="418"/>
        <end position="438"/>
    </location>
</feature>
<feature type="transmembrane region" description="Helical" evidence="8">
    <location>
        <begin position="318"/>
        <end position="338"/>
    </location>
</feature>
<feature type="transmembrane region" description="Helical" evidence="8">
    <location>
        <begin position="92"/>
        <end position="111"/>
    </location>
</feature>
<feature type="transmembrane region" description="Helical" evidence="8">
    <location>
        <begin position="371"/>
        <end position="397"/>
    </location>
</feature>
<evidence type="ECO:0000256" key="8">
    <source>
        <dbReference type="SAM" id="Phobius"/>
    </source>
</evidence>
<evidence type="ECO:0000256" key="7">
    <source>
        <dbReference type="ARBA" id="ARBA00023251"/>
    </source>
</evidence>
<evidence type="ECO:0000256" key="2">
    <source>
        <dbReference type="ARBA" id="ARBA00022448"/>
    </source>
</evidence>
<dbReference type="PROSITE" id="PS50850">
    <property type="entry name" value="MFS"/>
    <property type="match status" value="1"/>
</dbReference>
<feature type="transmembrane region" description="Helical" evidence="8">
    <location>
        <begin position="176"/>
        <end position="201"/>
    </location>
</feature>
<dbReference type="GO" id="GO:0022857">
    <property type="term" value="F:transmembrane transporter activity"/>
    <property type="evidence" value="ECO:0007669"/>
    <property type="project" value="InterPro"/>
</dbReference>
<sequence>MTLTAHPGHDTAGPGPVRAGRREWAALGVLMLPLLLVSMDVSVLYFAIPSISADLAPGATEQLWILDTYGFVLAGLLVTMGALGDRLGRRRLLLGGAALFGVASVAAAYAHSPGALIAARALLGLAGACLMPATLALIRNLFQDPAQRAKAVTAWTAVMASGISLGPVVSGALVEHFWWGSVFLVNLPAMALLLVLGPLLLPESKAPAAGRGPFDLVSGGISLAALLPLIYGIKELAKDGWAPLPALGVTGGLLLCLVFVRRQARLAHPMVDLGLIRTRAYGGSVLVNLLAMVATVGFAVFLTQYLQSVLGQSPFEAALWSLVPALGVLVAAPVAATLARRVDRAYVMGGGFLVSAGGFAWLAAIDRATPFWAVLVASAVYAAGLVSAMTLANELALGAAPPERAGSAAAVLESGQELGGALGMAILGSIGAAVYTAAMPPSAPAAARETLGGALSGPADVLDAARGAFVEAMGGAALGAAVLMVLAGLLAVGLLRGRS</sequence>
<evidence type="ECO:0000256" key="3">
    <source>
        <dbReference type="ARBA" id="ARBA00022475"/>
    </source>
</evidence>
<dbReference type="Gene3D" id="1.20.1250.20">
    <property type="entry name" value="MFS general substrate transporter like domains"/>
    <property type="match status" value="1"/>
</dbReference>
<keyword evidence="4 8" id="KW-0812">Transmembrane</keyword>
<keyword evidence="3" id="KW-1003">Cell membrane</keyword>
<keyword evidence="7" id="KW-0046">Antibiotic resistance</keyword>
<reference evidence="10 11" key="1">
    <citation type="submission" date="2019-06" db="EMBL/GenBank/DDBJ databases">
        <title>Whole genome shotgun sequence of Streptomyces gardneri NBRC 12865.</title>
        <authorList>
            <person name="Hosoyama A."/>
            <person name="Uohara A."/>
            <person name="Ohji S."/>
            <person name="Ichikawa N."/>
        </authorList>
    </citation>
    <scope>NUCLEOTIDE SEQUENCE [LARGE SCALE GENOMIC DNA]</scope>
    <source>
        <strain evidence="10 11">NBRC 12865</strain>
    </source>
</reference>
<dbReference type="AlphaFoldDB" id="A0A4Y3RHT1"/>
<name>A0A4Y3RHT1_9ACTN</name>
<dbReference type="Proteomes" id="UP000315226">
    <property type="component" value="Unassembled WGS sequence"/>
</dbReference>
<protein>
    <submittedName>
        <fullName evidence="10">MFS transporter</fullName>
    </submittedName>
</protein>
<dbReference type="GO" id="GO:0005886">
    <property type="term" value="C:plasma membrane"/>
    <property type="evidence" value="ECO:0007669"/>
    <property type="project" value="UniProtKB-SubCell"/>
</dbReference>